<protein>
    <submittedName>
        <fullName evidence="2">Nuclear transport factor 2 family protein</fullName>
    </submittedName>
</protein>
<feature type="domain" description="SnoaL-like" evidence="1">
    <location>
        <begin position="13"/>
        <end position="122"/>
    </location>
</feature>
<dbReference type="EMBL" id="VCKX01000062">
    <property type="protein sequence ID" value="TMR32992.1"/>
    <property type="molecule type" value="Genomic_DNA"/>
</dbReference>
<dbReference type="SUPFAM" id="SSF54427">
    <property type="entry name" value="NTF2-like"/>
    <property type="match status" value="1"/>
</dbReference>
<dbReference type="Pfam" id="PF12680">
    <property type="entry name" value="SnoaL_2"/>
    <property type="match status" value="1"/>
</dbReference>
<organism evidence="2 3">
    <name type="scientific">Nonomuraea zeae</name>
    <dbReference type="NCBI Taxonomy" id="1642303"/>
    <lineage>
        <taxon>Bacteria</taxon>
        <taxon>Bacillati</taxon>
        <taxon>Actinomycetota</taxon>
        <taxon>Actinomycetes</taxon>
        <taxon>Streptosporangiales</taxon>
        <taxon>Streptosporangiaceae</taxon>
        <taxon>Nonomuraea</taxon>
    </lineage>
</organism>
<evidence type="ECO:0000313" key="2">
    <source>
        <dbReference type="EMBL" id="TMR32992.1"/>
    </source>
</evidence>
<evidence type="ECO:0000313" key="3">
    <source>
        <dbReference type="Proteomes" id="UP000306628"/>
    </source>
</evidence>
<keyword evidence="3" id="KW-1185">Reference proteome</keyword>
<dbReference type="InterPro" id="IPR032710">
    <property type="entry name" value="NTF2-like_dom_sf"/>
</dbReference>
<evidence type="ECO:0000259" key="1">
    <source>
        <dbReference type="Pfam" id="PF12680"/>
    </source>
</evidence>
<dbReference type="OrthoDB" id="8722217at2"/>
<dbReference type="Gene3D" id="3.10.450.50">
    <property type="match status" value="1"/>
</dbReference>
<sequence length="138" mass="15695">MTTDAQTSRTVAEKFVERLGRQDPDGIQELFAEEIDWYVPGSDALPWTGRRTRREEVAPYFTTMWPHFARGRSKVVLERVIVDGGDVVLLAVWTHTVVATGKEFTTPAAMHLMVEDNRIVRMHLYEDTLTVENAFNAG</sequence>
<gene>
    <name evidence="2" type="ORF">ETD85_21195</name>
</gene>
<dbReference type="InterPro" id="IPR037401">
    <property type="entry name" value="SnoaL-like"/>
</dbReference>
<dbReference type="RefSeq" id="WP_138691489.1">
    <property type="nucleotide sequence ID" value="NZ_JBHSAZ010000019.1"/>
</dbReference>
<name>A0A5S4GJR0_9ACTN</name>
<reference evidence="2 3" key="1">
    <citation type="submission" date="2019-05" db="EMBL/GenBank/DDBJ databases">
        <title>Draft genome sequence of Nonomuraea zeae DSM 100528.</title>
        <authorList>
            <person name="Saricaoglu S."/>
            <person name="Isik K."/>
        </authorList>
    </citation>
    <scope>NUCLEOTIDE SEQUENCE [LARGE SCALE GENOMIC DNA]</scope>
    <source>
        <strain evidence="2 3">DSM 100528</strain>
    </source>
</reference>
<accession>A0A5S4GJR0</accession>
<proteinExistence type="predicted"/>
<dbReference type="Proteomes" id="UP000306628">
    <property type="component" value="Unassembled WGS sequence"/>
</dbReference>
<comment type="caution">
    <text evidence="2">The sequence shown here is derived from an EMBL/GenBank/DDBJ whole genome shotgun (WGS) entry which is preliminary data.</text>
</comment>
<dbReference type="AlphaFoldDB" id="A0A5S4GJR0"/>